<dbReference type="GO" id="GO:0005886">
    <property type="term" value="C:plasma membrane"/>
    <property type="evidence" value="ECO:0007669"/>
    <property type="project" value="UniProtKB-SubCell"/>
</dbReference>
<evidence type="ECO:0000256" key="7">
    <source>
        <dbReference type="ARBA" id="ARBA00023053"/>
    </source>
</evidence>
<evidence type="ECO:0000313" key="13">
    <source>
        <dbReference type="EMBL" id="QNR23700.1"/>
    </source>
</evidence>
<keyword evidence="8" id="KW-0406">Ion transport</keyword>
<dbReference type="EMBL" id="CP060139">
    <property type="protein sequence ID" value="QNR23700.1"/>
    <property type="molecule type" value="Genomic_DNA"/>
</dbReference>
<dbReference type="GO" id="GO:0015293">
    <property type="term" value="F:symporter activity"/>
    <property type="evidence" value="ECO:0007669"/>
    <property type="project" value="TreeGrafter"/>
</dbReference>
<sequence>MSTLDWIVLFGTLFAIVAYGTWRTRKSRDLNDYLRGGNEMRWLTIGLSVMATQASAITFLSAPGLGYESGLRFVQFYFGLPIALVIISAFIIPIYYRLKVYTAYEYLESRFDLKTRLLAALLFLVQRGLAAGLTIFAPAIILSTILGWNLQFTNLFVGFLVIVYTVTGGSKAVSITQKLQMGIILSGMALAFILLAIRIQDYVDLGTAFKLAGSAGRMEILDFDFDLKERYTVWSGLTGGLFLALSYFGTDQSQVQRYLSGKDIRESRLGLMFNALLKIPMQLFILLTGVLVFVFYLYVKPPVFFNEVALERLEQTEYADELRDIERRYDQNYFELQASRSEYEIALEQDNFRNETVSREVFLKRLNEDKELRAEVKDLLLKADPKFKVKDTNYVFLNFVMDYLPVGVIGLIIALIFSAAMSSTSSELNALATTTSVDFYNRLFHKEATEKQQLWISKALTVFWGLLAISFALVANLFDNLIEMVNVLGSLFYGTILGIFLVAFFIKRIKGGVVFYAALIAEAAVLIIHFAQVYNWPFLGNLQVEYLWYNVIGCGLVMLFSFLFQALGPKKA</sequence>
<dbReference type="InterPro" id="IPR051163">
    <property type="entry name" value="Sodium:Solute_Symporter_SSF"/>
</dbReference>
<evidence type="ECO:0000256" key="11">
    <source>
        <dbReference type="RuleBase" id="RU362091"/>
    </source>
</evidence>
<feature type="transmembrane region" description="Helical" evidence="12">
    <location>
        <begin position="513"/>
        <end position="534"/>
    </location>
</feature>
<reference evidence="13 14" key="1">
    <citation type="submission" date="2020-08" db="EMBL/GenBank/DDBJ databases">
        <title>Croceimicrobium hydrocarbonivorans gen. nov., sp. nov., a novel marine bacterium isolated from a bacterial consortium that degrades polyethylene terephthalate.</title>
        <authorList>
            <person name="Liu R."/>
        </authorList>
    </citation>
    <scope>NUCLEOTIDE SEQUENCE [LARGE SCALE GENOMIC DNA]</scope>
    <source>
        <strain evidence="13 14">A20-9</strain>
    </source>
</reference>
<proteinExistence type="inferred from homology"/>
<feature type="transmembrane region" description="Helical" evidence="12">
    <location>
        <begin position="42"/>
        <end position="62"/>
    </location>
</feature>
<dbReference type="PROSITE" id="PS50283">
    <property type="entry name" value="NA_SOLUT_SYMP_3"/>
    <property type="match status" value="1"/>
</dbReference>
<comment type="similarity">
    <text evidence="2 11">Belongs to the sodium:solute symporter (SSF) (TC 2.A.21) family.</text>
</comment>
<evidence type="ECO:0000256" key="5">
    <source>
        <dbReference type="ARBA" id="ARBA00022692"/>
    </source>
</evidence>
<evidence type="ECO:0000256" key="4">
    <source>
        <dbReference type="ARBA" id="ARBA00022475"/>
    </source>
</evidence>
<evidence type="ECO:0000256" key="3">
    <source>
        <dbReference type="ARBA" id="ARBA00022448"/>
    </source>
</evidence>
<dbReference type="Pfam" id="PF00474">
    <property type="entry name" value="SSF"/>
    <property type="match status" value="2"/>
</dbReference>
<dbReference type="PANTHER" id="PTHR42985:SF40">
    <property type="entry name" value="LD47995P-RELATED"/>
    <property type="match status" value="1"/>
</dbReference>
<evidence type="ECO:0000256" key="9">
    <source>
        <dbReference type="ARBA" id="ARBA00023136"/>
    </source>
</evidence>
<evidence type="ECO:0000256" key="8">
    <source>
        <dbReference type="ARBA" id="ARBA00023065"/>
    </source>
</evidence>
<evidence type="ECO:0000256" key="12">
    <source>
        <dbReference type="SAM" id="Phobius"/>
    </source>
</evidence>
<feature type="transmembrane region" description="Helical" evidence="12">
    <location>
        <begin position="74"/>
        <end position="96"/>
    </location>
</feature>
<dbReference type="AlphaFoldDB" id="A0A7H0VDA2"/>
<evidence type="ECO:0000256" key="6">
    <source>
        <dbReference type="ARBA" id="ARBA00022989"/>
    </source>
</evidence>
<feature type="transmembrane region" description="Helical" evidence="12">
    <location>
        <begin position="6"/>
        <end position="22"/>
    </location>
</feature>
<gene>
    <name evidence="13" type="ORF">H4K34_15165</name>
</gene>
<protein>
    <submittedName>
        <fullName evidence="13">Sodium:solute symporter</fullName>
    </submittedName>
</protein>
<feature type="transmembrane region" description="Helical" evidence="12">
    <location>
        <begin position="459"/>
        <end position="478"/>
    </location>
</feature>
<dbReference type="Gene3D" id="1.20.1730.10">
    <property type="entry name" value="Sodium/glucose cotransporter"/>
    <property type="match status" value="1"/>
</dbReference>
<dbReference type="InterPro" id="IPR038377">
    <property type="entry name" value="Na/Glc_symporter_sf"/>
</dbReference>
<name>A0A7H0VDA2_9FLAO</name>
<keyword evidence="5 12" id="KW-0812">Transmembrane</keyword>
<feature type="transmembrane region" description="Helical" evidence="12">
    <location>
        <begin position="546"/>
        <end position="567"/>
    </location>
</feature>
<keyword evidence="4" id="KW-1003">Cell membrane</keyword>
<keyword evidence="10" id="KW-0739">Sodium transport</keyword>
<feature type="transmembrane region" description="Helical" evidence="12">
    <location>
        <begin position="271"/>
        <end position="298"/>
    </location>
</feature>
<dbReference type="InterPro" id="IPR001734">
    <property type="entry name" value="Na/solute_symporter"/>
</dbReference>
<dbReference type="KEGG" id="chyd:H4K34_15165"/>
<evidence type="ECO:0000256" key="2">
    <source>
        <dbReference type="ARBA" id="ARBA00006434"/>
    </source>
</evidence>
<feature type="transmembrane region" description="Helical" evidence="12">
    <location>
        <begin position="117"/>
        <end position="142"/>
    </location>
</feature>
<accession>A0A7H0VDA2</accession>
<evidence type="ECO:0000313" key="14">
    <source>
        <dbReference type="Proteomes" id="UP000516305"/>
    </source>
</evidence>
<feature type="transmembrane region" description="Helical" evidence="12">
    <location>
        <begin position="231"/>
        <end position="250"/>
    </location>
</feature>
<evidence type="ECO:0000256" key="1">
    <source>
        <dbReference type="ARBA" id="ARBA00004651"/>
    </source>
</evidence>
<feature type="transmembrane region" description="Helical" evidence="12">
    <location>
        <begin position="179"/>
        <end position="199"/>
    </location>
</feature>
<dbReference type="CDD" id="cd11494">
    <property type="entry name" value="SLC5sbd_NIS-like_u2"/>
    <property type="match status" value="1"/>
</dbReference>
<evidence type="ECO:0000256" key="10">
    <source>
        <dbReference type="ARBA" id="ARBA00023201"/>
    </source>
</evidence>
<dbReference type="GO" id="GO:0006814">
    <property type="term" value="P:sodium ion transport"/>
    <property type="evidence" value="ECO:0007669"/>
    <property type="project" value="UniProtKB-KW"/>
</dbReference>
<feature type="transmembrane region" description="Helical" evidence="12">
    <location>
        <begin position="403"/>
        <end position="421"/>
    </location>
</feature>
<feature type="transmembrane region" description="Helical" evidence="12">
    <location>
        <begin position="148"/>
        <end position="167"/>
    </location>
</feature>
<keyword evidence="3" id="KW-0813">Transport</keyword>
<keyword evidence="14" id="KW-1185">Reference proteome</keyword>
<keyword evidence="7" id="KW-0915">Sodium</keyword>
<keyword evidence="9 12" id="KW-0472">Membrane</keyword>
<comment type="subcellular location">
    <subcellularLocation>
        <location evidence="1">Cell membrane</location>
        <topology evidence="1">Multi-pass membrane protein</topology>
    </subcellularLocation>
</comment>
<keyword evidence="6 12" id="KW-1133">Transmembrane helix</keyword>
<dbReference type="RefSeq" id="WP_210758235.1">
    <property type="nucleotide sequence ID" value="NZ_CP060139.1"/>
</dbReference>
<dbReference type="PANTHER" id="PTHR42985">
    <property type="entry name" value="SODIUM-COUPLED MONOCARBOXYLATE TRANSPORTER"/>
    <property type="match status" value="1"/>
</dbReference>
<dbReference type="Proteomes" id="UP000516305">
    <property type="component" value="Chromosome"/>
</dbReference>
<organism evidence="13 14">
    <name type="scientific">Croceimicrobium hydrocarbonivorans</name>
    <dbReference type="NCBI Taxonomy" id="2761580"/>
    <lineage>
        <taxon>Bacteria</taxon>
        <taxon>Pseudomonadati</taxon>
        <taxon>Bacteroidota</taxon>
        <taxon>Flavobacteriia</taxon>
        <taxon>Flavobacteriales</taxon>
        <taxon>Owenweeksiaceae</taxon>
        <taxon>Croceimicrobium</taxon>
    </lineage>
</organism>
<feature type="transmembrane region" description="Helical" evidence="12">
    <location>
        <begin position="484"/>
        <end position="506"/>
    </location>
</feature>